<evidence type="ECO:0000313" key="6">
    <source>
        <dbReference type="Proteomes" id="UP000002027"/>
    </source>
</evidence>
<evidence type="ECO:0000259" key="4">
    <source>
        <dbReference type="PROSITE" id="PS51371"/>
    </source>
</evidence>
<evidence type="ECO:0000313" key="5">
    <source>
        <dbReference type="EMBL" id="ACZ40852.1"/>
    </source>
</evidence>
<dbReference type="Pfam" id="PF00582">
    <property type="entry name" value="Usp"/>
    <property type="match status" value="2"/>
</dbReference>
<dbReference type="Proteomes" id="UP000002027">
    <property type="component" value="Chromosome 2"/>
</dbReference>
<gene>
    <name evidence="5" type="ordered locus">Sthe_3453</name>
</gene>
<keyword evidence="7" id="KW-0002">3D-structure</keyword>
<name>D1CAK9_SPHTD</name>
<evidence type="ECO:0000256" key="3">
    <source>
        <dbReference type="PROSITE-ProRule" id="PRU00703"/>
    </source>
</evidence>
<dbReference type="EvolutionaryTrace" id="D1CAK9"/>
<dbReference type="InterPro" id="IPR000644">
    <property type="entry name" value="CBS_dom"/>
</dbReference>
<dbReference type="Gene3D" id="3.40.50.620">
    <property type="entry name" value="HUPs"/>
    <property type="match status" value="2"/>
</dbReference>
<dbReference type="PANTHER" id="PTHR43080">
    <property type="entry name" value="CBS DOMAIN-CONTAINING PROTEIN CBSX3, MITOCHONDRIAL"/>
    <property type="match status" value="1"/>
</dbReference>
<feature type="modified residue" description="Cysteine sulfenic acid (-SOH)" evidence="7">
    <location>
        <position position="346"/>
    </location>
</feature>
<dbReference type="SMART" id="SM00116">
    <property type="entry name" value="CBS"/>
    <property type="match status" value="2"/>
</dbReference>
<dbReference type="PANTHER" id="PTHR43080:SF2">
    <property type="entry name" value="CBS DOMAIN-CONTAINING PROTEIN"/>
    <property type="match status" value="1"/>
</dbReference>
<dbReference type="EMBL" id="CP001824">
    <property type="protein sequence ID" value="ACZ40852.1"/>
    <property type="molecule type" value="Genomic_DNA"/>
</dbReference>
<dbReference type="InterPro" id="IPR014729">
    <property type="entry name" value="Rossmann-like_a/b/a_fold"/>
</dbReference>
<feature type="domain" description="CBS" evidence="4">
    <location>
        <begin position="406"/>
        <end position="462"/>
    </location>
</feature>
<organism evidence="5 6">
    <name type="scientific">Sphaerobacter thermophilus (strain ATCC 49802 / DSM 20745 / KCCM 41009 / NCIMB 13125 / S 6022)</name>
    <dbReference type="NCBI Taxonomy" id="479434"/>
    <lineage>
        <taxon>Bacteria</taxon>
        <taxon>Pseudomonadati</taxon>
        <taxon>Thermomicrobiota</taxon>
        <taxon>Thermomicrobia</taxon>
        <taxon>Sphaerobacterales</taxon>
        <taxon>Sphaerobacterineae</taxon>
        <taxon>Sphaerobacteraceae</taxon>
        <taxon>Sphaerobacter</taxon>
    </lineage>
</organism>
<sequence length="465" mass="50680">MTQTVVVPLLPPDVDEDRLSERALPVATALAERVGANMLLLSLVEVSPDLEARPETPAVAREVEQVVEERQVYLEQVAATITRVPVDTAVGVGDPSDELLSLLDRLPDPLLVMATERRPALLRILHGGPTRAVLQSAPCPVLLVREPVPDDWTPSSVVVPLDGSAFGEMALDAVRAVLGDEDLTIHLVHVLDYITGADHATSTRVLNQYLQQVASRLPSETATVDWEVRFGSVASEIIEAAQERGARLIAMATHSRSGAERLLLGSDAERVVNRAPMPVLLVRPELHDLARLEEERVAEQARRRAIARAIRQVPIRDILTSPVVTVREDDTLDAVAKTMLEHQIGCAPVVDQNGHLVGIITESDFLRGSIPFWIYEASEILSRAIPAPEVEHLFETGRKLTASAVMTQPVVTAAPEDSVGSIADQMRRHGIHRIPVVQDGVPVGIVTRRDLLKLLLLEESPVDPD</sequence>
<dbReference type="HOGENOM" id="CLU_591755_0_0_0"/>
<evidence type="ECO:0000256" key="1">
    <source>
        <dbReference type="ARBA" id="ARBA00008791"/>
    </source>
</evidence>
<dbReference type="eggNOG" id="COG0517">
    <property type="taxonomic scope" value="Bacteria"/>
</dbReference>
<dbReference type="PDBsum" id="4ESY"/>
<accession>D1CAK9</accession>
<dbReference type="InterPro" id="IPR006016">
    <property type="entry name" value="UspA"/>
</dbReference>
<dbReference type="InterPro" id="IPR051257">
    <property type="entry name" value="Diverse_CBS-Domain"/>
</dbReference>
<dbReference type="InterPro" id="IPR046342">
    <property type="entry name" value="CBS_dom_sf"/>
</dbReference>
<evidence type="ECO:0007829" key="7">
    <source>
        <dbReference type="PDB" id="4ESY"/>
    </source>
</evidence>
<dbReference type="PDB" id="4ESY">
    <property type="method" value="X-ray"/>
    <property type="resolution" value="2.01 A"/>
    <property type="chains" value="A/B=296-465"/>
</dbReference>
<dbReference type="InterPro" id="IPR006015">
    <property type="entry name" value="Universal_stress_UspA"/>
</dbReference>
<dbReference type="STRING" id="479434.Sthe_3453"/>
<keyword evidence="6" id="KW-1185">Reference proteome</keyword>
<dbReference type="Gene3D" id="3.10.580.10">
    <property type="entry name" value="CBS-domain"/>
    <property type="match status" value="1"/>
</dbReference>
<reference evidence="5 6" key="2">
    <citation type="journal article" date="2010" name="Stand. Genomic Sci.">
        <title>Complete genome sequence of Desulfohalobium retbaense type strain (HR(100)).</title>
        <authorList>
            <person name="Spring S."/>
            <person name="Nolan M."/>
            <person name="Lapidus A."/>
            <person name="Glavina Del Rio T."/>
            <person name="Copeland A."/>
            <person name="Tice H."/>
            <person name="Cheng J.F."/>
            <person name="Lucas S."/>
            <person name="Land M."/>
            <person name="Chen F."/>
            <person name="Bruce D."/>
            <person name="Goodwin L."/>
            <person name="Pitluck S."/>
            <person name="Ivanova N."/>
            <person name="Mavromatis K."/>
            <person name="Mikhailova N."/>
            <person name="Pati A."/>
            <person name="Chen A."/>
            <person name="Palaniappan K."/>
            <person name="Hauser L."/>
            <person name="Chang Y.J."/>
            <person name="Jeffries C.D."/>
            <person name="Munk C."/>
            <person name="Kiss H."/>
            <person name="Chain P."/>
            <person name="Han C."/>
            <person name="Brettin T."/>
            <person name="Detter J.C."/>
            <person name="Schuler E."/>
            <person name="Goker M."/>
            <person name="Rohde M."/>
            <person name="Bristow J."/>
            <person name="Eisen J.A."/>
            <person name="Markowitz V."/>
            <person name="Hugenholtz P."/>
            <person name="Kyrpides N.C."/>
            <person name="Klenk H.P."/>
        </authorList>
    </citation>
    <scope>NUCLEOTIDE SEQUENCE [LARGE SCALE GENOMIC DNA]</scope>
    <source>
        <strain evidence="6">ATCC 49802 / DSM 20745 / S 6022</strain>
    </source>
</reference>
<dbReference type="eggNOG" id="COG0589">
    <property type="taxonomic scope" value="Bacteria"/>
</dbReference>
<evidence type="ECO:0000256" key="2">
    <source>
        <dbReference type="ARBA" id="ARBA00023122"/>
    </source>
</evidence>
<proteinExistence type="evidence at protein level"/>
<dbReference type="Pfam" id="PF00571">
    <property type="entry name" value="CBS"/>
    <property type="match status" value="2"/>
</dbReference>
<dbReference type="SUPFAM" id="SSF52402">
    <property type="entry name" value="Adenine nucleotide alpha hydrolases-like"/>
    <property type="match status" value="2"/>
</dbReference>
<comment type="similarity">
    <text evidence="1">Belongs to the universal stress protein A family.</text>
</comment>
<dbReference type="AlphaFoldDB" id="D1CAK9"/>
<feature type="domain" description="CBS" evidence="4">
    <location>
        <begin position="319"/>
        <end position="379"/>
    </location>
</feature>
<dbReference type="CDD" id="cd00293">
    <property type="entry name" value="USP-like"/>
    <property type="match status" value="2"/>
</dbReference>
<dbReference type="CDD" id="cd04586">
    <property type="entry name" value="CBS_pair_BON_assoc"/>
    <property type="match status" value="1"/>
</dbReference>
<dbReference type="InParanoid" id="D1CAK9"/>
<reference evidence="7" key="3">
    <citation type="submission" date="2012-04" db="PDB data bank">
        <title>Crystal Structure of the CBS Domain of CBS Domain Containing Membrane Protein from Sphaerobacter thermophilus.</title>
        <authorList>
            <consortium name="Midwest Center for Structural Genomics (MCSG)"/>
            <person name="Kim Y."/>
            <person name="Wu R."/>
            <person name="Clancy S."/>
            <person name="Joachimiak A."/>
        </authorList>
    </citation>
    <scope>X-RAY CRYSTALLOGRAPHY (2.01 ANGSTROMS) OF 296-465</scope>
    <scope>CYSTEINE SULFENIC ACID (-SOH) AT CYS-346</scope>
</reference>
<dbReference type="SUPFAM" id="SSF54631">
    <property type="entry name" value="CBS-domain pair"/>
    <property type="match status" value="1"/>
</dbReference>
<dbReference type="SMR" id="D1CAK9"/>
<dbReference type="PROSITE" id="PS51371">
    <property type="entry name" value="CBS"/>
    <property type="match status" value="2"/>
</dbReference>
<keyword evidence="2 3" id="KW-0129">CBS domain</keyword>
<protein>
    <submittedName>
        <fullName evidence="5">CBS domain containing membrane protein</fullName>
    </submittedName>
</protein>
<dbReference type="KEGG" id="sti:Sthe_3453"/>
<dbReference type="PRINTS" id="PR01438">
    <property type="entry name" value="UNVRSLSTRESS"/>
</dbReference>
<reference evidence="6" key="1">
    <citation type="submission" date="2009-11" db="EMBL/GenBank/DDBJ databases">
        <title>The complete chromosome 2 of Sphaerobacter thermophilus DSM 20745.</title>
        <authorList>
            <person name="Lucas S."/>
            <person name="Copeland A."/>
            <person name="Lapidus A."/>
            <person name="Glavina del Rio T."/>
            <person name="Dalin E."/>
            <person name="Tice H."/>
            <person name="Bruce D."/>
            <person name="Goodwin L."/>
            <person name="Pitluck S."/>
            <person name="Kyrpides N."/>
            <person name="Mavromatis K."/>
            <person name="Ivanova N."/>
            <person name="Mikhailova N."/>
            <person name="LaButti K.M."/>
            <person name="Clum A."/>
            <person name="Sun H.I."/>
            <person name="Brettin T."/>
            <person name="Detter J.C."/>
            <person name="Han C."/>
            <person name="Larimer F."/>
            <person name="Land M."/>
            <person name="Hauser L."/>
            <person name="Markowitz V."/>
            <person name="Cheng J.F."/>
            <person name="Hugenholtz P."/>
            <person name="Woyke T."/>
            <person name="Wu D."/>
            <person name="Steenblock K."/>
            <person name="Schneider S."/>
            <person name="Pukall R."/>
            <person name="Goeker M."/>
            <person name="Klenk H.P."/>
            <person name="Eisen J.A."/>
        </authorList>
    </citation>
    <scope>NUCLEOTIDE SEQUENCE [LARGE SCALE GENOMIC DNA]</scope>
    <source>
        <strain evidence="6">ATCC 49802 / DSM 20745 / S 6022</strain>
    </source>
</reference>